<gene>
    <name evidence="1" type="ORF">HA49_18095</name>
</gene>
<reference evidence="1" key="1">
    <citation type="submission" date="2014-12" db="EMBL/GenBank/DDBJ databases">
        <title>The draft genome of the Tatumella morbirosei type strain, LMG23360T isolated from pineapple rot.</title>
        <authorList>
            <person name="Smits T.H."/>
            <person name="Palmer M."/>
            <person name="Venter S.N."/>
            <person name="Duffy B."/>
            <person name="Steenkamp E.T."/>
            <person name="Chan W.Y."/>
            <person name="Coutinho T.A."/>
            <person name="Coetzee M.P."/>
            <person name="De Maayer P."/>
        </authorList>
    </citation>
    <scope>NUCLEOTIDE SEQUENCE [LARGE SCALE GENOMIC DNA]</scope>
    <source>
        <strain evidence="1">LMG 23360</strain>
    </source>
</reference>
<protein>
    <submittedName>
        <fullName evidence="1">Type VI secretion lipoprotein/VasD</fullName>
    </submittedName>
</protein>
<dbReference type="eggNOG" id="COG3521">
    <property type="taxonomic scope" value="Bacteria"/>
</dbReference>
<dbReference type="InterPro" id="IPR017734">
    <property type="entry name" value="T6SS_SciN"/>
</dbReference>
<sequence length="167" mass="18666">MRRVNVLRISLLWLLILCLAGCMSSARQVPANWKLTFNRTSATNNGAPLKIRVFLLRSDANFMSADFYSLQNNAENVTGGDVLESRQFFLTQQAGDKILQGNSPPEARFIGIIAEYQSINGKSWRLSLPLPAPLTTNFYKFWQFSPDEMKGVVDATAGGLQYKPTDD</sequence>
<name>A0A095UDU6_9GAMM</name>
<evidence type="ECO:0000313" key="2">
    <source>
        <dbReference type="Proteomes" id="UP000029577"/>
    </source>
</evidence>
<dbReference type="PANTHER" id="PTHR37625">
    <property type="entry name" value="OUTER MEMBRANE LIPOPROTEIN-RELATED"/>
    <property type="match status" value="1"/>
</dbReference>
<dbReference type="AlphaFoldDB" id="A0A095UDU6"/>
<dbReference type="STRING" id="642227.HA49_18095"/>
<accession>A0A095UDU6</accession>
<organism evidence="1 2">
    <name type="scientific">Tatumella morbirosei</name>
    <dbReference type="NCBI Taxonomy" id="642227"/>
    <lineage>
        <taxon>Bacteria</taxon>
        <taxon>Pseudomonadati</taxon>
        <taxon>Pseudomonadota</taxon>
        <taxon>Gammaproteobacteria</taxon>
        <taxon>Enterobacterales</taxon>
        <taxon>Erwiniaceae</taxon>
        <taxon>Tatumella</taxon>
    </lineage>
</organism>
<dbReference type="Gene3D" id="2.60.40.4150">
    <property type="entry name" value="Type VI secretion system, lipoprotein SciN"/>
    <property type="match status" value="1"/>
</dbReference>
<dbReference type="OrthoDB" id="5471061at2"/>
<dbReference type="InterPro" id="IPR038706">
    <property type="entry name" value="Type_VI_SciN-like_sf"/>
</dbReference>
<dbReference type="Pfam" id="PF12790">
    <property type="entry name" value="T6SS-SciN"/>
    <property type="match status" value="1"/>
</dbReference>
<proteinExistence type="predicted"/>
<dbReference type="PANTHER" id="PTHR37625:SF4">
    <property type="entry name" value="OUTER MEMBRANE LIPOPROTEIN"/>
    <property type="match status" value="1"/>
</dbReference>
<dbReference type="NCBIfam" id="TIGR03352">
    <property type="entry name" value="VI_chp_3"/>
    <property type="match status" value="1"/>
</dbReference>
<dbReference type="Proteomes" id="UP000029577">
    <property type="component" value="Unassembled WGS sequence"/>
</dbReference>
<keyword evidence="1" id="KW-0449">Lipoprotein</keyword>
<comment type="caution">
    <text evidence="1">The sequence shown here is derived from an EMBL/GenBank/DDBJ whole genome shotgun (WGS) entry which is preliminary data.</text>
</comment>
<keyword evidence="2" id="KW-1185">Reference proteome</keyword>
<evidence type="ECO:0000313" key="1">
    <source>
        <dbReference type="EMBL" id="KGD72603.1"/>
    </source>
</evidence>
<dbReference type="RefSeq" id="WP_038022395.1">
    <property type="nucleotide sequence ID" value="NZ_JPKR02000003.1"/>
</dbReference>
<dbReference type="EMBL" id="JPKR02000003">
    <property type="protein sequence ID" value="KGD72603.1"/>
    <property type="molecule type" value="Genomic_DNA"/>
</dbReference>